<feature type="region of interest" description="Disordered" evidence="1">
    <location>
        <begin position="72"/>
        <end position="94"/>
    </location>
</feature>
<organism evidence="2">
    <name type="scientific">Picea glauca</name>
    <name type="common">White spruce</name>
    <name type="synonym">Pinus glauca</name>
    <dbReference type="NCBI Taxonomy" id="3330"/>
    <lineage>
        <taxon>Eukaryota</taxon>
        <taxon>Viridiplantae</taxon>
        <taxon>Streptophyta</taxon>
        <taxon>Embryophyta</taxon>
        <taxon>Tracheophyta</taxon>
        <taxon>Spermatophyta</taxon>
        <taxon>Pinopsida</taxon>
        <taxon>Pinidae</taxon>
        <taxon>Conifers I</taxon>
        <taxon>Pinales</taxon>
        <taxon>Pinaceae</taxon>
        <taxon>Picea</taxon>
    </lineage>
</organism>
<evidence type="ECO:0000256" key="1">
    <source>
        <dbReference type="SAM" id="MobiDB-lite"/>
    </source>
</evidence>
<dbReference type="AlphaFoldDB" id="A0A117NJ21"/>
<protein>
    <submittedName>
        <fullName evidence="2">Uncharacterized protein</fullName>
    </submittedName>
</protein>
<gene>
    <name evidence="2" type="ORF">ABT39_MTgene626</name>
</gene>
<accession>A0A117NJ21</accession>
<name>A0A117NJ21_PICGL</name>
<keyword evidence="2" id="KW-0496">Mitochondrion</keyword>
<geneLocation type="mitochondrion" evidence="2"/>
<dbReference type="EMBL" id="LKAM01000001">
    <property type="protein sequence ID" value="KUM50782.1"/>
    <property type="molecule type" value="Genomic_DNA"/>
</dbReference>
<sequence length="94" mass="10065">MGCFAPGQRLRYVSPGAASKKSHHFGILPGLPRTSVAVLQQEIRSRAPLSPLLVLEPALFPYKVLCPCCSPAPPLPLGPPSISEMEGRPKISLH</sequence>
<feature type="compositionally biased region" description="Basic and acidic residues" evidence="1">
    <location>
        <begin position="85"/>
        <end position="94"/>
    </location>
</feature>
<evidence type="ECO:0000313" key="2">
    <source>
        <dbReference type="EMBL" id="KUM50782.1"/>
    </source>
</evidence>
<comment type="caution">
    <text evidence="2">The sequence shown here is derived from an EMBL/GenBank/DDBJ whole genome shotgun (WGS) entry which is preliminary data.</text>
</comment>
<proteinExistence type="predicted"/>
<reference evidence="2" key="1">
    <citation type="journal article" date="2015" name="Genome Biol. Evol.">
        <title>Organellar Genomes of White Spruce (Picea glauca): Assembly and Annotation.</title>
        <authorList>
            <person name="Jackman S.D."/>
            <person name="Warren R.L."/>
            <person name="Gibb E.A."/>
            <person name="Vandervalk B.P."/>
            <person name="Mohamadi H."/>
            <person name="Chu J."/>
            <person name="Raymond A."/>
            <person name="Pleasance S."/>
            <person name="Coope R."/>
            <person name="Wildung M.R."/>
            <person name="Ritland C.E."/>
            <person name="Bousquet J."/>
            <person name="Jones S.J."/>
            <person name="Bohlmann J."/>
            <person name="Birol I."/>
        </authorList>
    </citation>
    <scope>NUCLEOTIDE SEQUENCE [LARGE SCALE GENOMIC DNA]</scope>
    <source>
        <tissue evidence="2">Flushing bud</tissue>
    </source>
</reference>